<dbReference type="Proteomes" id="UP000657931">
    <property type="component" value="Unassembled WGS sequence"/>
</dbReference>
<keyword evidence="2" id="KW-1185">Reference proteome</keyword>
<sequence length="131" mass="14871">MLKSKVVGVLNSNMNQLLLNTTSKEELEKIILLNVIGLIEGINENLITIEESENILFSPYIMELVDSIGISKEVLEVIHLGTELEDVESLIPENLSQSLIEIKEKSMTLLQKRKEHKFQDKVIKKNIKITS</sequence>
<gene>
    <name evidence="1" type="ORF">H9655_17270</name>
</gene>
<dbReference type="EMBL" id="JACSQT010000009">
    <property type="protein sequence ID" value="MBD7938789.1"/>
    <property type="molecule type" value="Genomic_DNA"/>
</dbReference>
<comment type="caution">
    <text evidence="1">The sequence shown here is derived from an EMBL/GenBank/DDBJ whole genome shotgun (WGS) entry which is preliminary data.</text>
</comment>
<dbReference type="Pfam" id="PF13108">
    <property type="entry name" value="DUF3969"/>
    <property type="match status" value="1"/>
</dbReference>
<organism evidence="1 2">
    <name type="scientific">Cytobacillus stercorigallinarum</name>
    <dbReference type="NCBI Taxonomy" id="2762240"/>
    <lineage>
        <taxon>Bacteria</taxon>
        <taxon>Bacillati</taxon>
        <taxon>Bacillota</taxon>
        <taxon>Bacilli</taxon>
        <taxon>Bacillales</taxon>
        <taxon>Bacillaceae</taxon>
        <taxon>Cytobacillus</taxon>
    </lineage>
</organism>
<dbReference type="InterPro" id="IPR025083">
    <property type="entry name" value="DUF3969"/>
</dbReference>
<proteinExistence type="predicted"/>
<reference evidence="1 2" key="1">
    <citation type="submission" date="2020-08" db="EMBL/GenBank/DDBJ databases">
        <title>A Genomic Blueprint of the Chicken Gut Microbiome.</title>
        <authorList>
            <person name="Gilroy R."/>
            <person name="Ravi A."/>
            <person name="Getino M."/>
            <person name="Pursley I."/>
            <person name="Horton D.L."/>
            <person name="Alikhan N.-F."/>
            <person name="Baker D."/>
            <person name="Gharbi K."/>
            <person name="Hall N."/>
            <person name="Watson M."/>
            <person name="Adriaenssens E.M."/>
            <person name="Foster-Nyarko E."/>
            <person name="Jarju S."/>
            <person name="Secka A."/>
            <person name="Antonio M."/>
            <person name="Oren A."/>
            <person name="Chaudhuri R."/>
            <person name="La Ragione R.M."/>
            <person name="Hildebrand F."/>
            <person name="Pallen M.J."/>
        </authorList>
    </citation>
    <scope>NUCLEOTIDE SEQUENCE [LARGE SCALE GENOMIC DNA]</scope>
    <source>
        <strain evidence="1 2">Sa5YUA1</strain>
    </source>
</reference>
<accession>A0ABR8QTN5</accession>
<protein>
    <submittedName>
        <fullName evidence="1">DUF3969 family protein</fullName>
    </submittedName>
</protein>
<evidence type="ECO:0000313" key="2">
    <source>
        <dbReference type="Proteomes" id="UP000657931"/>
    </source>
</evidence>
<dbReference type="RefSeq" id="WP_191816345.1">
    <property type="nucleotide sequence ID" value="NZ_JACSQT010000009.1"/>
</dbReference>
<name>A0ABR8QTN5_9BACI</name>
<evidence type="ECO:0000313" key="1">
    <source>
        <dbReference type="EMBL" id="MBD7938789.1"/>
    </source>
</evidence>